<proteinExistence type="predicted"/>
<sequence length="188" mass="20466">MTRLPETPDKGALLTAIARAAIARKLGQPAAMAATRPDWLASPGAVFVTLTQAGQLRGCIGSLEAWRPLADDLEANARAAAFGDPRFPALAAEELARTRVEVSILSKPEPLPCTDEADAVAKLRPGVDGVILEWHRHRGTFLPQVWDQLPTPASFLRHLKQKAGLPADFWADDVRLSRYTVEKFKEAP</sequence>
<dbReference type="InterPro" id="IPR027485">
    <property type="entry name" value="AMMECR1_N"/>
</dbReference>
<dbReference type="RefSeq" id="WP_131447205.1">
    <property type="nucleotide sequence ID" value="NZ_SJZB01000038.1"/>
</dbReference>
<dbReference type="Gene3D" id="3.30.1490.150">
    <property type="entry name" value="Hypothetical protein ph0010, domain 2"/>
    <property type="match status" value="1"/>
</dbReference>
<gene>
    <name evidence="2" type="primary">amrA</name>
    <name evidence="2" type="ORF">EZJ19_10140</name>
</gene>
<organism evidence="2 3">
    <name type="scientific">Parasulfuritortus cantonensis</name>
    <dbReference type="NCBI Taxonomy" id="2528202"/>
    <lineage>
        <taxon>Bacteria</taxon>
        <taxon>Pseudomonadati</taxon>
        <taxon>Pseudomonadota</taxon>
        <taxon>Betaproteobacteria</taxon>
        <taxon>Nitrosomonadales</taxon>
        <taxon>Thiobacillaceae</taxon>
        <taxon>Parasulfuritortus</taxon>
    </lineage>
</organism>
<keyword evidence="3" id="KW-1185">Reference proteome</keyword>
<dbReference type="PANTHER" id="PTHR13016">
    <property type="entry name" value="AMMECR1 HOMOLOG"/>
    <property type="match status" value="1"/>
</dbReference>
<dbReference type="Proteomes" id="UP000295443">
    <property type="component" value="Unassembled WGS sequence"/>
</dbReference>
<evidence type="ECO:0000259" key="1">
    <source>
        <dbReference type="PROSITE" id="PS51112"/>
    </source>
</evidence>
<dbReference type="AlphaFoldDB" id="A0A4R1B9D3"/>
<dbReference type="InterPro" id="IPR023473">
    <property type="entry name" value="AMMECR1"/>
</dbReference>
<name>A0A4R1B9D3_9PROT</name>
<evidence type="ECO:0000313" key="2">
    <source>
        <dbReference type="EMBL" id="TCJ13508.1"/>
    </source>
</evidence>
<feature type="domain" description="AMMECR1" evidence="1">
    <location>
        <begin position="9"/>
        <end position="188"/>
    </location>
</feature>
<dbReference type="Pfam" id="PF01871">
    <property type="entry name" value="AMMECR1"/>
    <property type="match status" value="1"/>
</dbReference>
<dbReference type="SUPFAM" id="SSF143447">
    <property type="entry name" value="AMMECR1-like"/>
    <property type="match status" value="1"/>
</dbReference>
<dbReference type="InterPro" id="IPR027623">
    <property type="entry name" value="AmmeMemoSam_A"/>
</dbReference>
<dbReference type="OrthoDB" id="9782820at2"/>
<comment type="caution">
    <text evidence="2">The sequence shown here is derived from an EMBL/GenBank/DDBJ whole genome shotgun (WGS) entry which is preliminary data.</text>
</comment>
<dbReference type="PANTHER" id="PTHR13016:SF0">
    <property type="entry name" value="AMME SYNDROME CANDIDATE GENE 1 PROTEIN"/>
    <property type="match status" value="1"/>
</dbReference>
<dbReference type="Gene3D" id="3.30.700.20">
    <property type="entry name" value="Hypothetical protein ph0010, domain 1"/>
    <property type="match status" value="1"/>
</dbReference>
<dbReference type="NCBIfam" id="TIGR00296">
    <property type="entry name" value="TIGR00296 family protein"/>
    <property type="match status" value="1"/>
</dbReference>
<dbReference type="InterPro" id="IPR036071">
    <property type="entry name" value="AMMECR1_dom_sf"/>
</dbReference>
<dbReference type="NCBIfam" id="TIGR04335">
    <property type="entry name" value="AmmeMemoSam_A"/>
    <property type="match status" value="1"/>
</dbReference>
<accession>A0A4R1B9D3</accession>
<dbReference type="EMBL" id="SJZB01000038">
    <property type="protein sequence ID" value="TCJ13508.1"/>
    <property type="molecule type" value="Genomic_DNA"/>
</dbReference>
<protein>
    <submittedName>
        <fullName evidence="2">AmmeMemoRadiSam system protein A</fullName>
    </submittedName>
</protein>
<reference evidence="2 3" key="1">
    <citation type="submission" date="2019-03" db="EMBL/GenBank/DDBJ databases">
        <title>Genome sequence of Thiobacillaceae bacterium LSR1, a sulfur-oxidizing bacterium isolated from freshwater sediment.</title>
        <authorList>
            <person name="Li S."/>
        </authorList>
    </citation>
    <scope>NUCLEOTIDE SEQUENCE [LARGE SCALE GENOMIC DNA]</scope>
    <source>
        <strain evidence="2 3">LSR1</strain>
    </source>
</reference>
<evidence type="ECO:0000313" key="3">
    <source>
        <dbReference type="Proteomes" id="UP000295443"/>
    </source>
</evidence>
<dbReference type="PROSITE" id="PS51112">
    <property type="entry name" value="AMMECR1"/>
    <property type="match status" value="1"/>
</dbReference>
<dbReference type="InterPro" id="IPR002733">
    <property type="entry name" value="AMMECR1_domain"/>
</dbReference>